<evidence type="ECO:0000256" key="6">
    <source>
        <dbReference type="HAMAP-Rule" id="MF_03036"/>
    </source>
</evidence>
<evidence type="ECO:0000313" key="8">
    <source>
        <dbReference type="Proteomes" id="UP000191240"/>
    </source>
</evidence>
<dbReference type="InterPro" id="IPR007710">
    <property type="entry name" value="Nucleoside_deoxyribTrfase"/>
</dbReference>
<dbReference type="HAMAP" id="MF_03036">
    <property type="entry name" value="Nuc_phosphate_hydrolase"/>
    <property type="match status" value="1"/>
</dbReference>
<evidence type="ECO:0000256" key="4">
    <source>
        <dbReference type="ARBA" id="ARBA00023295"/>
    </source>
</evidence>
<keyword evidence="4 6" id="KW-0326">Glycosidase</keyword>
<evidence type="ECO:0000313" key="7">
    <source>
        <dbReference type="EMBL" id="SHI88161.1"/>
    </source>
</evidence>
<dbReference type="GO" id="GO:0016740">
    <property type="term" value="F:transferase activity"/>
    <property type="evidence" value="ECO:0007669"/>
    <property type="project" value="UniProtKB-KW"/>
</dbReference>
<gene>
    <name evidence="7" type="ORF">SAMN02745671_01997</name>
</gene>
<dbReference type="GO" id="GO:0009116">
    <property type="term" value="P:nucleoside metabolic process"/>
    <property type="evidence" value="ECO:0007669"/>
    <property type="project" value="UniProtKB-UniRule"/>
</dbReference>
<comment type="subunit">
    <text evidence="1 6">Monomer and homodimer.</text>
</comment>
<keyword evidence="3 6" id="KW-0546">Nucleotide metabolism</keyword>
<dbReference type="PANTHER" id="PTHR15364">
    <property type="entry name" value="2'-DEOXYNUCLEOSIDE 5'-PHOSPHATE N-HYDROLASE 1"/>
    <property type="match status" value="1"/>
</dbReference>
<feature type="binding site" evidence="6">
    <location>
        <begin position="104"/>
        <end position="106"/>
    </location>
    <ligand>
        <name>substrate</name>
        <note>ligand shared between homodimeric partners</note>
    </ligand>
</feature>
<evidence type="ECO:0000256" key="2">
    <source>
        <dbReference type="ARBA" id="ARBA00022801"/>
    </source>
</evidence>
<feature type="binding site" description="in other chain" evidence="6">
    <location>
        <position position="81"/>
    </location>
    <ligand>
        <name>substrate</name>
        <note>ligand shared between homodimeric partners</note>
    </ligand>
</feature>
<name>A0A1M6ERR4_9FIRM</name>
<dbReference type="EC" id="3.2.2.-" evidence="6"/>
<dbReference type="AlphaFoldDB" id="A0A1M6ERR4"/>
<comment type="caution">
    <text evidence="6">Lacks conserved residue(s) required for the propagation of feature annotation.</text>
</comment>
<feature type="binding site" description="in other chain" evidence="6">
    <location>
        <position position="19"/>
    </location>
    <ligand>
        <name>substrate</name>
        <note>ligand shared between homodimeric partners</note>
    </ligand>
</feature>
<dbReference type="EMBL" id="FQYW01000016">
    <property type="protein sequence ID" value="SHI88161.1"/>
    <property type="molecule type" value="Genomic_DNA"/>
</dbReference>
<dbReference type="PANTHER" id="PTHR15364:SF0">
    <property type="entry name" value="2'-DEOXYNUCLEOSIDE 5'-PHOSPHATE N-HYDROLASE 1"/>
    <property type="match status" value="1"/>
</dbReference>
<comment type="catalytic activity">
    <reaction evidence="6">
        <text>a pyrimidine 2'-deoxyribonucleoside 5'-phosphate + H2O = a pyrimidine nucleobase + 2-deoxy-D-ribose 5-phosphate</text>
        <dbReference type="Rhea" id="RHEA:57852"/>
        <dbReference type="ChEBI" id="CHEBI:15377"/>
        <dbReference type="ChEBI" id="CHEBI:26432"/>
        <dbReference type="ChEBI" id="CHEBI:62877"/>
        <dbReference type="ChEBI" id="CHEBI:142209"/>
    </reaction>
</comment>
<comment type="similarity">
    <text evidence="6">Belongs to the 2'-deoxynucleoside 5'-phosphate N-hydrolase 1 family.</text>
</comment>
<comment type="catalytic activity">
    <reaction evidence="5">
        <text>5-hydroxymethyl-dUMP + H2O = 5-hydroxymethyluracil + 2-deoxy-D-ribose 5-phosphate</text>
        <dbReference type="Rhea" id="RHEA:77099"/>
        <dbReference type="ChEBI" id="CHEBI:15377"/>
        <dbReference type="ChEBI" id="CHEBI:16964"/>
        <dbReference type="ChEBI" id="CHEBI:62877"/>
        <dbReference type="ChEBI" id="CHEBI:90409"/>
    </reaction>
    <physiologicalReaction direction="left-to-right" evidence="5">
        <dbReference type="Rhea" id="RHEA:77100"/>
    </physiologicalReaction>
</comment>
<reference evidence="7 8" key="1">
    <citation type="submission" date="2016-11" db="EMBL/GenBank/DDBJ databases">
        <authorList>
            <person name="Jaros S."/>
            <person name="Januszkiewicz K."/>
            <person name="Wedrychowicz H."/>
        </authorList>
    </citation>
    <scope>NUCLEOTIDE SEQUENCE [LARGE SCALE GENOMIC DNA]</scope>
    <source>
        <strain evidence="7 8">DSM 3074</strain>
    </source>
</reference>
<dbReference type="RefSeq" id="WP_072033457.1">
    <property type="nucleotide sequence ID" value="NZ_FQYW01000016.1"/>
</dbReference>
<keyword evidence="2 6" id="KW-0378">Hydrolase</keyword>
<dbReference type="InterPro" id="IPR028607">
    <property type="entry name" value="DNPH1"/>
</dbReference>
<evidence type="ECO:0000256" key="1">
    <source>
        <dbReference type="ARBA" id="ARBA00011407"/>
    </source>
</evidence>
<proteinExistence type="inferred from homology"/>
<organism evidence="7 8">
    <name type="scientific">Anaerovibrio lipolyticus DSM 3074</name>
    <dbReference type="NCBI Taxonomy" id="1120997"/>
    <lineage>
        <taxon>Bacteria</taxon>
        <taxon>Bacillati</taxon>
        <taxon>Bacillota</taxon>
        <taxon>Negativicutes</taxon>
        <taxon>Selenomonadales</taxon>
        <taxon>Selenomonadaceae</taxon>
        <taxon>Anaerovibrio</taxon>
    </lineage>
</organism>
<dbReference type="InterPro" id="IPR051239">
    <property type="entry name" value="2'-dNMP_N-hydrolase"/>
</dbReference>
<comment type="function">
    <text evidence="6">Catalyzes the cleavage of the N-glycosidic bond of deoxyribonucleoside 5'-monophosphates to yield deoxyribose 5-phosphate and a purine or pyrimidine base.</text>
</comment>
<dbReference type="Gene3D" id="3.40.470.10">
    <property type="entry name" value="Uracil-DNA glycosylase-like domain"/>
    <property type="match status" value="1"/>
</dbReference>
<dbReference type="GO" id="GO:0009159">
    <property type="term" value="P:deoxyribonucleoside monophosphate catabolic process"/>
    <property type="evidence" value="ECO:0007669"/>
    <property type="project" value="InterPro"/>
</dbReference>
<dbReference type="Pfam" id="PF05014">
    <property type="entry name" value="Nuc_deoxyrib_tr"/>
    <property type="match status" value="1"/>
</dbReference>
<dbReference type="GO" id="GO:0009117">
    <property type="term" value="P:nucleotide metabolic process"/>
    <property type="evidence" value="ECO:0007669"/>
    <property type="project" value="UniProtKB-KW"/>
</dbReference>
<evidence type="ECO:0000256" key="5">
    <source>
        <dbReference type="ARBA" id="ARBA00047460"/>
    </source>
</evidence>
<keyword evidence="7" id="KW-0808">Transferase</keyword>
<sequence>MKIYFAGSIRGGRKDAELYRKVIAALKEKHQVLTEHVGDLSLSVVEDKGDKAIYEQDTAWLRECDVVVAECTQVSLGVGYELAYAEAHNKEVHIFYRPNETQLSAMLSGNEYFKIHRYNSEDELLELVKKLWGVNFMQTDKAEQYRELVEESQKSYRDNPDDHKNNKIELAALDTDNCKEINLYTYWQGLGYAKKTPHIKYLLVGQDWGNPFFGRDNFIDRVIAINNGSDKPYYKKAVFDTDDNLVELFKVLKDSQGEPYNIATKRYDDLFFTNFCLGYRKGKESGGMPKGLMKKDAAFFKELVAILEPDNILCLGKRTFECVYEALCGYKTQKPEGFGGAYNDFIEKYKPIDAEYGENKTTRIFPLAHPGYMGIMNRINRKGTVREGLEKQKDDWEKIAKQRG</sequence>
<dbReference type="Gene3D" id="3.40.50.450">
    <property type="match status" value="1"/>
</dbReference>
<dbReference type="SUPFAM" id="SSF52309">
    <property type="entry name" value="N-(deoxy)ribosyltransferase-like"/>
    <property type="match status" value="1"/>
</dbReference>
<dbReference type="InterPro" id="IPR036895">
    <property type="entry name" value="Uracil-DNA_glycosylase-like_sf"/>
</dbReference>
<evidence type="ECO:0000256" key="3">
    <source>
        <dbReference type="ARBA" id="ARBA00023080"/>
    </source>
</evidence>
<dbReference type="GO" id="GO:0070694">
    <property type="term" value="F:5-hydroxymethyl-dUMP N-hydrolase activity"/>
    <property type="evidence" value="ECO:0007669"/>
    <property type="project" value="InterPro"/>
</dbReference>
<comment type="catalytic activity">
    <reaction evidence="6">
        <text>a purine 2'-deoxyribonucleoside 5'-phosphate + H2O = a purine nucleobase + 2-deoxy-D-ribose 5-phosphate</text>
        <dbReference type="Rhea" id="RHEA:51132"/>
        <dbReference type="ChEBI" id="CHEBI:15377"/>
        <dbReference type="ChEBI" id="CHEBI:26386"/>
        <dbReference type="ChEBI" id="CHEBI:62877"/>
        <dbReference type="ChEBI" id="CHEBI:142198"/>
    </reaction>
</comment>
<dbReference type="Proteomes" id="UP000191240">
    <property type="component" value="Unassembled WGS sequence"/>
</dbReference>
<accession>A0A1M6ERR4</accession>
<protein>
    <recommendedName>
        <fullName evidence="6">Putative 2'-deoxynucleoside 5'-phosphate N-hydrolase 1</fullName>
        <ecNumber evidence="6">3.2.2.-</ecNumber>
    </recommendedName>
</protein>